<evidence type="ECO:0000256" key="8">
    <source>
        <dbReference type="PROSITE-ProRule" id="PRU00552"/>
    </source>
</evidence>
<dbReference type="Pfam" id="PF00271">
    <property type="entry name" value="Helicase_C"/>
    <property type="match status" value="1"/>
</dbReference>
<dbReference type="GO" id="GO:0005524">
    <property type="term" value="F:ATP binding"/>
    <property type="evidence" value="ECO:0007669"/>
    <property type="project" value="UniProtKB-KW"/>
</dbReference>
<dbReference type="PROSITE" id="PS51194">
    <property type="entry name" value="HELICASE_CTER"/>
    <property type="match status" value="1"/>
</dbReference>
<name>A0A158RBU8_THECL</name>
<keyword evidence="2" id="KW-0547">Nucleotide-binding</keyword>
<dbReference type="CDD" id="cd17963">
    <property type="entry name" value="DEADc_DDX19_DDX25"/>
    <property type="match status" value="1"/>
</dbReference>
<feature type="domain" description="Helicase C-terminal" evidence="10">
    <location>
        <begin position="259"/>
        <end position="427"/>
    </location>
</feature>
<dbReference type="AlphaFoldDB" id="A0A158RBU8"/>
<evidence type="ECO:0000259" key="10">
    <source>
        <dbReference type="PROSITE" id="PS51194"/>
    </source>
</evidence>
<dbReference type="WBParaSite" id="TCLT_0000565301-mRNA-1">
    <property type="protein sequence ID" value="TCLT_0000565301-mRNA-1"/>
    <property type="gene ID" value="TCLT_0000565301"/>
</dbReference>
<keyword evidence="3" id="KW-0378">Hydrolase</keyword>
<dbReference type="PROSITE" id="PS51192">
    <property type="entry name" value="HELICASE_ATP_BIND_1"/>
    <property type="match status" value="1"/>
</dbReference>
<dbReference type="Pfam" id="PF00270">
    <property type="entry name" value="DEAD"/>
    <property type="match status" value="1"/>
</dbReference>
<dbReference type="CDD" id="cd18787">
    <property type="entry name" value="SF2_C_DEAD"/>
    <property type="match status" value="1"/>
</dbReference>
<evidence type="ECO:0000313" key="12">
    <source>
        <dbReference type="EMBL" id="VDN02910.1"/>
    </source>
</evidence>
<dbReference type="STRING" id="103827.A0A158RBU8"/>
<keyword evidence="5" id="KW-0067">ATP-binding</keyword>
<dbReference type="SMART" id="SM00490">
    <property type="entry name" value="HELICc"/>
    <property type="match status" value="1"/>
</dbReference>
<evidence type="ECO:0000313" key="13">
    <source>
        <dbReference type="Proteomes" id="UP000276776"/>
    </source>
</evidence>
<evidence type="ECO:0000256" key="6">
    <source>
        <dbReference type="ARBA" id="ARBA00022884"/>
    </source>
</evidence>
<dbReference type="Gene3D" id="3.40.50.300">
    <property type="entry name" value="P-loop containing nucleotide triphosphate hydrolases"/>
    <property type="match status" value="2"/>
</dbReference>
<evidence type="ECO:0000256" key="7">
    <source>
        <dbReference type="ARBA" id="ARBA00047984"/>
    </source>
</evidence>
<dbReference type="PANTHER" id="PTHR47958">
    <property type="entry name" value="ATP-DEPENDENT RNA HELICASE DBP3"/>
    <property type="match status" value="1"/>
</dbReference>
<evidence type="ECO:0000259" key="9">
    <source>
        <dbReference type="PROSITE" id="PS51192"/>
    </source>
</evidence>
<reference evidence="12 13" key="2">
    <citation type="submission" date="2018-11" db="EMBL/GenBank/DDBJ databases">
        <authorList>
            <consortium name="Pathogen Informatics"/>
        </authorList>
    </citation>
    <scope>NUCLEOTIDE SEQUENCE [LARGE SCALE GENOMIC DNA]</scope>
</reference>
<dbReference type="GO" id="GO:0016787">
    <property type="term" value="F:hydrolase activity"/>
    <property type="evidence" value="ECO:0007669"/>
    <property type="project" value="UniProtKB-KW"/>
</dbReference>
<evidence type="ECO:0000256" key="4">
    <source>
        <dbReference type="ARBA" id="ARBA00022806"/>
    </source>
</evidence>
<feature type="short sequence motif" description="Q motif" evidence="8">
    <location>
        <begin position="42"/>
        <end position="70"/>
    </location>
</feature>
<evidence type="ECO:0000256" key="5">
    <source>
        <dbReference type="ARBA" id="ARBA00022840"/>
    </source>
</evidence>
<accession>A0A158RBU8</accession>
<dbReference type="EC" id="3.6.4.13" evidence="1"/>
<reference evidence="14" key="1">
    <citation type="submission" date="2016-04" db="UniProtKB">
        <authorList>
            <consortium name="WormBaseParasite"/>
        </authorList>
    </citation>
    <scope>IDENTIFICATION</scope>
</reference>
<keyword evidence="4" id="KW-0347">Helicase</keyword>
<organism evidence="14">
    <name type="scientific">Thelazia callipaeda</name>
    <name type="common">Oriental eyeworm</name>
    <name type="synonym">Parasitic nematode</name>
    <dbReference type="NCBI Taxonomy" id="103827"/>
    <lineage>
        <taxon>Eukaryota</taxon>
        <taxon>Metazoa</taxon>
        <taxon>Ecdysozoa</taxon>
        <taxon>Nematoda</taxon>
        <taxon>Chromadorea</taxon>
        <taxon>Rhabditida</taxon>
        <taxon>Spirurina</taxon>
        <taxon>Spiruromorpha</taxon>
        <taxon>Thelazioidea</taxon>
        <taxon>Thelaziidae</taxon>
        <taxon>Thelazia</taxon>
    </lineage>
</organism>
<dbReference type="Proteomes" id="UP000276776">
    <property type="component" value="Unassembled WGS sequence"/>
</dbReference>
<dbReference type="InterPro" id="IPR014001">
    <property type="entry name" value="Helicase_ATP-bd"/>
</dbReference>
<dbReference type="EMBL" id="UYYF01004353">
    <property type="protein sequence ID" value="VDN02910.1"/>
    <property type="molecule type" value="Genomic_DNA"/>
</dbReference>
<dbReference type="OrthoDB" id="10265785at2759"/>
<dbReference type="SMART" id="SM00487">
    <property type="entry name" value="DEXDc"/>
    <property type="match status" value="1"/>
</dbReference>
<keyword evidence="6" id="KW-0694">RNA-binding</keyword>
<proteinExistence type="predicted"/>
<dbReference type="PROSITE" id="PS51195">
    <property type="entry name" value="Q_MOTIF"/>
    <property type="match status" value="1"/>
</dbReference>
<dbReference type="SUPFAM" id="SSF52540">
    <property type="entry name" value="P-loop containing nucleoside triphosphate hydrolases"/>
    <property type="match status" value="1"/>
</dbReference>
<evidence type="ECO:0000256" key="2">
    <source>
        <dbReference type="ARBA" id="ARBA00022741"/>
    </source>
</evidence>
<dbReference type="OMA" id="IAAETRW"/>
<keyword evidence="13" id="KW-1185">Reference proteome</keyword>
<evidence type="ECO:0000313" key="14">
    <source>
        <dbReference type="WBParaSite" id="TCLT_0000565301-mRNA-1"/>
    </source>
</evidence>
<evidence type="ECO:0000256" key="3">
    <source>
        <dbReference type="ARBA" id="ARBA00022801"/>
    </source>
</evidence>
<dbReference type="InterPro" id="IPR011545">
    <property type="entry name" value="DEAD/DEAH_box_helicase_dom"/>
</dbReference>
<feature type="domain" description="Helicase ATP-binding" evidence="9">
    <location>
        <begin position="75"/>
        <end position="248"/>
    </location>
</feature>
<dbReference type="GO" id="GO:0003724">
    <property type="term" value="F:RNA helicase activity"/>
    <property type="evidence" value="ECO:0007669"/>
    <property type="project" value="UniProtKB-EC"/>
</dbReference>
<evidence type="ECO:0000259" key="11">
    <source>
        <dbReference type="PROSITE" id="PS51195"/>
    </source>
</evidence>
<dbReference type="InterPro" id="IPR014014">
    <property type="entry name" value="RNA_helicase_DEAD_Q_motif"/>
</dbReference>
<dbReference type="FunFam" id="3.40.50.300:FF:000849">
    <property type="entry name" value="ATP-dependent RNA helicase DBP5"/>
    <property type="match status" value="1"/>
</dbReference>
<comment type="catalytic activity">
    <reaction evidence="7">
        <text>ATP + H2O = ADP + phosphate + H(+)</text>
        <dbReference type="Rhea" id="RHEA:13065"/>
        <dbReference type="ChEBI" id="CHEBI:15377"/>
        <dbReference type="ChEBI" id="CHEBI:15378"/>
        <dbReference type="ChEBI" id="CHEBI:30616"/>
        <dbReference type="ChEBI" id="CHEBI:43474"/>
        <dbReference type="ChEBI" id="CHEBI:456216"/>
        <dbReference type="EC" id="3.6.4.13"/>
    </reaction>
</comment>
<feature type="domain" description="DEAD-box RNA helicase Q" evidence="11">
    <location>
        <begin position="42"/>
        <end position="70"/>
    </location>
</feature>
<gene>
    <name evidence="12" type="ORF">TCLT_LOCUS5642</name>
</gene>
<dbReference type="InterPro" id="IPR027417">
    <property type="entry name" value="P-loop_NTPase"/>
</dbReference>
<protein>
    <recommendedName>
        <fullName evidence="1">RNA helicase</fullName>
        <ecNumber evidence="1">3.6.4.13</ecNumber>
    </recommendedName>
</protein>
<evidence type="ECO:0000256" key="1">
    <source>
        <dbReference type="ARBA" id="ARBA00012552"/>
    </source>
</evidence>
<sequence length="427" mass="48822">MSEEEVSHMSEMLHQKLEKFKHEPFVVSMDRNDPNSPLYSITSFKNLRLKEQLLKALYKMDYHMPSKIQEAALPLLLVEPPINMIAQSQSGTGKTATFVLAMLSRIMPQNKWPQSLCLAPTYELALQIGQVVEKLAEFLPEIRVKYAVRGEVLSRGEKIEEQIIVGTPGKMLDWVVKYRAIDLSKIICFILDEADVMITQQGHQEQSIRLYKELEKVNTHCQSLLFSATFDENVRLFADSMVKDAINITLRRNEQTLSNIKQFYVKCANREEKYQVLMDIYGGLTIASAIIFCYTRKSAEWIADRMKERGHEVVVLHGDLSIEERAWTIRQFKDNVYKVLVTTNVCARGIDVTQVSMVVNYDPPVTFTENPEPDFKTYLHRIGRAGRFGKAGIAINLIQFNLLLFVAGTTIHPLDTKDLEQLEALGN</sequence>
<dbReference type="GO" id="GO:0003723">
    <property type="term" value="F:RNA binding"/>
    <property type="evidence" value="ECO:0007669"/>
    <property type="project" value="UniProtKB-KW"/>
</dbReference>
<dbReference type="InterPro" id="IPR001650">
    <property type="entry name" value="Helicase_C-like"/>
</dbReference>